<dbReference type="HOGENOM" id="CLU_2082266_0_0_11"/>
<organism evidence="3 4">
    <name type="scientific">Nakamurella multipartita (strain ATCC 700099 / DSM 44233 / CIP 104796 / JCM 9543 / NBRC 105858 / Y-104)</name>
    <name type="common">Microsphaera multipartita</name>
    <dbReference type="NCBI Taxonomy" id="479431"/>
    <lineage>
        <taxon>Bacteria</taxon>
        <taxon>Bacillati</taxon>
        <taxon>Actinomycetota</taxon>
        <taxon>Actinomycetes</taxon>
        <taxon>Nakamurellales</taxon>
        <taxon>Nakamurellaceae</taxon>
        <taxon>Nakamurella</taxon>
    </lineage>
</organism>
<name>C8XKS5_NAKMY</name>
<protein>
    <submittedName>
        <fullName evidence="3">Uncharacterized protein</fullName>
    </submittedName>
</protein>
<evidence type="ECO:0000256" key="2">
    <source>
        <dbReference type="SAM" id="Phobius"/>
    </source>
</evidence>
<feature type="region of interest" description="Disordered" evidence="1">
    <location>
        <begin position="96"/>
        <end position="117"/>
    </location>
</feature>
<evidence type="ECO:0000313" key="4">
    <source>
        <dbReference type="Proteomes" id="UP000002218"/>
    </source>
</evidence>
<keyword evidence="2" id="KW-0812">Transmembrane</keyword>
<feature type="transmembrane region" description="Helical" evidence="2">
    <location>
        <begin position="25"/>
        <end position="44"/>
    </location>
</feature>
<dbReference type="KEGG" id="nml:Namu_4446"/>
<sequence>MERGDLGSGGTDPAVSTRGRLGRRLGVVSGGTGLLLLTATVAHAESATGSADSAAAATPAFFGLGMVGLGWLLVGSLSLVVGLVLATRRVSGLSPDRIDRTTMHASTSIDQSGGAKK</sequence>
<accession>C8XKS5</accession>
<dbReference type="STRING" id="479431.Namu_4446"/>
<feature type="transmembrane region" description="Helical" evidence="2">
    <location>
        <begin position="64"/>
        <end position="87"/>
    </location>
</feature>
<proteinExistence type="predicted"/>
<evidence type="ECO:0000313" key="3">
    <source>
        <dbReference type="EMBL" id="ACV80732.1"/>
    </source>
</evidence>
<dbReference type="AlphaFoldDB" id="C8XKS5"/>
<keyword evidence="4" id="KW-1185">Reference proteome</keyword>
<dbReference type="Proteomes" id="UP000002218">
    <property type="component" value="Chromosome"/>
</dbReference>
<dbReference type="EMBL" id="CP001737">
    <property type="protein sequence ID" value="ACV80732.1"/>
    <property type="molecule type" value="Genomic_DNA"/>
</dbReference>
<keyword evidence="2" id="KW-0472">Membrane</keyword>
<dbReference type="InParanoid" id="C8XKS5"/>
<evidence type="ECO:0000256" key="1">
    <source>
        <dbReference type="SAM" id="MobiDB-lite"/>
    </source>
</evidence>
<gene>
    <name evidence="3" type="ordered locus">Namu_4446</name>
</gene>
<reference evidence="4" key="1">
    <citation type="submission" date="2009-09" db="EMBL/GenBank/DDBJ databases">
        <title>The complete genome of Nakamurella multipartita DSM 44233.</title>
        <authorList>
            <consortium name="US DOE Joint Genome Institute (JGI-PGF)"/>
            <person name="Lucas S."/>
            <person name="Copeland A."/>
            <person name="Lapidus A."/>
            <person name="Glavina del Rio T."/>
            <person name="Dalin E."/>
            <person name="Tice H."/>
            <person name="Bruce D."/>
            <person name="Goodwin L."/>
            <person name="Pitluck S."/>
            <person name="Kyrpides N."/>
            <person name="Mavromatis K."/>
            <person name="Ivanova N."/>
            <person name="Ovchinnikova G."/>
            <person name="Sims D."/>
            <person name="Meincke L."/>
            <person name="Brettin T."/>
            <person name="Detter J.C."/>
            <person name="Han C."/>
            <person name="Larimer F."/>
            <person name="Land M."/>
            <person name="Hauser L."/>
            <person name="Markowitz V."/>
            <person name="Cheng J.-F."/>
            <person name="Hugenholtz P."/>
            <person name="Woyke T."/>
            <person name="Wu D."/>
            <person name="Klenk H.-P."/>
            <person name="Eisen J.A."/>
        </authorList>
    </citation>
    <scope>NUCLEOTIDE SEQUENCE [LARGE SCALE GENOMIC DNA]</scope>
    <source>
        <strain evidence="4">ATCC 700099 / DSM 44233 / CIP 104796 / JCM 9543 / NBRC 105858 / Y-104</strain>
    </source>
</reference>
<reference evidence="3 4" key="2">
    <citation type="journal article" date="2010" name="Stand. Genomic Sci.">
        <title>Complete genome sequence of Nakamurella multipartita type strain (Y-104).</title>
        <authorList>
            <person name="Tice H."/>
            <person name="Mayilraj S."/>
            <person name="Sims D."/>
            <person name="Lapidus A."/>
            <person name="Nolan M."/>
            <person name="Lucas S."/>
            <person name="Glavina Del Rio T."/>
            <person name="Copeland A."/>
            <person name="Cheng J.F."/>
            <person name="Meincke L."/>
            <person name="Bruce D."/>
            <person name="Goodwin L."/>
            <person name="Pitluck S."/>
            <person name="Ivanova N."/>
            <person name="Mavromatis K."/>
            <person name="Ovchinnikova G."/>
            <person name="Pati A."/>
            <person name="Chen A."/>
            <person name="Palaniappan K."/>
            <person name="Land M."/>
            <person name="Hauser L."/>
            <person name="Chang Y.J."/>
            <person name="Jeffries C.D."/>
            <person name="Detter J.C."/>
            <person name="Brettin T."/>
            <person name="Rohde M."/>
            <person name="Goker M."/>
            <person name="Bristow J."/>
            <person name="Eisen J.A."/>
            <person name="Markowitz V."/>
            <person name="Hugenholtz P."/>
            <person name="Kyrpides N.C."/>
            <person name="Klenk H.P."/>
            <person name="Chen F."/>
        </authorList>
    </citation>
    <scope>NUCLEOTIDE SEQUENCE [LARGE SCALE GENOMIC DNA]</scope>
    <source>
        <strain evidence="4">ATCC 700099 / DSM 44233 / CIP 104796 / JCM 9543 / NBRC 105858 / Y-104</strain>
    </source>
</reference>
<keyword evidence="2" id="KW-1133">Transmembrane helix</keyword>